<keyword evidence="8" id="KW-1185">Reference proteome</keyword>
<comment type="similarity">
    <text evidence="2">Belongs to the MSOX/MTOX family.</text>
</comment>
<name>A0AAN6ID66_9EURO</name>
<dbReference type="GO" id="GO:0050660">
    <property type="term" value="F:flavin adenine dinucleotide binding"/>
    <property type="evidence" value="ECO:0007669"/>
    <property type="project" value="InterPro"/>
</dbReference>
<dbReference type="Gene3D" id="3.30.9.10">
    <property type="entry name" value="D-Amino Acid Oxidase, subunit A, domain 2"/>
    <property type="match status" value="1"/>
</dbReference>
<protein>
    <submittedName>
        <fullName evidence="7">FAD dependent oxidoreductase</fullName>
    </submittedName>
</protein>
<gene>
    <name evidence="7" type="ORF">EDD36DRAFT_457132</name>
</gene>
<comment type="cofactor">
    <cofactor evidence="1">
        <name>FAD</name>
        <dbReference type="ChEBI" id="CHEBI:57692"/>
    </cofactor>
</comment>
<dbReference type="SUPFAM" id="SSF54373">
    <property type="entry name" value="FAD-linked reductases, C-terminal domain"/>
    <property type="match status" value="1"/>
</dbReference>
<dbReference type="Gene3D" id="3.50.50.60">
    <property type="entry name" value="FAD/NAD(P)-binding domain"/>
    <property type="match status" value="1"/>
</dbReference>
<dbReference type="SUPFAM" id="SSF51905">
    <property type="entry name" value="FAD/NAD(P)-binding domain"/>
    <property type="match status" value="1"/>
</dbReference>
<evidence type="ECO:0000313" key="8">
    <source>
        <dbReference type="Proteomes" id="UP001203852"/>
    </source>
</evidence>
<reference evidence="7" key="1">
    <citation type="journal article" date="2022" name="bioRxiv">
        <title>Deciphering the potential niche of two novel black yeast fungi from a biological soil crust based on their genomes, phenotypes, and melanin regulation.</title>
        <authorList>
            <consortium name="DOE Joint Genome Institute"/>
            <person name="Carr E.C."/>
            <person name="Barton Q."/>
            <person name="Grambo S."/>
            <person name="Sullivan M."/>
            <person name="Renfro C.M."/>
            <person name="Kuo A."/>
            <person name="Pangilinan J."/>
            <person name="Lipzen A."/>
            <person name="Keymanesh K."/>
            <person name="Savage E."/>
            <person name="Barry K."/>
            <person name="Grigoriev I.V."/>
            <person name="Riekhof W.R."/>
            <person name="Harris S.S."/>
        </authorList>
    </citation>
    <scope>NUCLEOTIDE SEQUENCE</scope>
    <source>
        <strain evidence="7">JF 03-4F</strain>
    </source>
</reference>
<dbReference type="InterPro" id="IPR036188">
    <property type="entry name" value="FAD/NAD-bd_sf"/>
</dbReference>
<keyword evidence="4" id="KW-0274">FAD</keyword>
<evidence type="ECO:0000256" key="4">
    <source>
        <dbReference type="ARBA" id="ARBA00022827"/>
    </source>
</evidence>
<evidence type="ECO:0000256" key="1">
    <source>
        <dbReference type="ARBA" id="ARBA00001974"/>
    </source>
</evidence>
<evidence type="ECO:0000259" key="6">
    <source>
        <dbReference type="Pfam" id="PF01266"/>
    </source>
</evidence>
<evidence type="ECO:0000256" key="2">
    <source>
        <dbReference type="ARBA" id="ARBA00010989"/>
    </source>
</evidence>
<accession>A0AAN6ID66</accession>
<dbReference type="Pfam" id="PF01266">
    <property type="entry name" value="DAO"/>
    <property type="match status" value="1"/>
</dbReference>
<keyword evidence="3" id="KW-0285">Flavoprotein</keyword>
<feature type="domain" description="FAD dependent oxidoreductase" evidence="6">
    <location>
        <begin position="21"/>
        <end position="434"/>
    </location>
</feature>
<evidence type="ECO:0000256" key="3">
    <source>
        <dbReference type="ARBA" id="ARBA00022630"/>
    </source>
</evidence>
<dbReference type="AlphaFoldDB" id="A0AAN6ID66"/>
<dbReference type="Proteomes" id="UP001203852">
    <property type="component" value="Unassembled WGS sequence"/>
</dbReference>
<dbReference type="PANTHER" id="PTHR10961:SF15">
    <property type="entry name" value="FAD DEPENDENT OXIDOREDUCTASE DOMAIN-CONTAINING PROTEIN"/>
    <property type="match status" value="1"/>
</dbReference>
<dbReference type="InterPro" id="IPR006076">
    <property type="entry name" value="FAD-dep_OxRdtase"/>
</dbReference>
<evidence type="ECO:0000256" key="5">
    <source>
        <dbReference type="ARBA" id="ARBA00023002"/>
    </source>
</evidence>
<proteinExistence type="inferred from homology"/>
<keyword evidence="5" id="KW-0560">Oxidoreductase</keyword>
<dbReference type="GO" id="GO:0008115">
    <property type="term" value="F:sarcosine oxidase activity"/>
    <property type="evidence" value="ECO:0007669"/>
    <property type="project" value="TreeGrafter"/>
</dbReference>
<evidence type="ECO:0000313" key="7">
    <source>
        <dbReference type="EMBL" id="KAI1613146.1"/>
    </source>
</evidence>
<organism evidence="7 8">
    <name type="scientific">Exophiala viscosa</name>
    <dbReference type="NCBI Taxonomy" id="2486360"/>
    <lineage>
        <taxon>Eukaryota</taxon>
        <taxon>Fungi</taxon>
        <taxon>Dikarya</taxon>
        <taxon>Ascomycota</taxon>
        <taxon>Pezizomycotina</taxon>
        <taxon>Eurotiomycetes</taxon>
        <taxon>Chaetothyriomycetidae</taxon>
        <taxon>Chaetothyriales</taxon>
        <taxon>Herpotrichiellaceae</taxon>
        <taxon>Exophiala</taxon>
    </lineage>
</organism>
<dbReference type="PANTHER" id="PTHR10961">
    <property type="entry name" value="PEROXISOMAL SARCOSINE OXIDASE"/>
    <property type="match status" value="1"/>
</dbReference>
<sequence>MSRPSTQAVPPLQDKDVKINIVGAGVFGLSTAIHLAQRGYKRVTIFDKQPYHESRYSYFNGCDAASADMNKIFRSAYGGQTEYQSLSIEAFEAWNQWNAEIASGEVPPGMTKDDKVFVNNGNLSLTDKPSLPPFELATVRNMHEAGFPDSQLITYDPSHVKIATERGLGFAIDPFDRQKRGQEYLGVLDTTGGTTLADKACFFALYKAERLGVRTVFGPTLGAFESFLRADGEIVGIRTLDGKSHYSGRTIIACGGWTPTLLPELDSVCETTAGSVAIMKLPTDLARRYSAKNFPSWMYKMRDGAEGGLYGFPATSEGYMKIGYRGTKYTNPKVQKDGRERSVPVTRYTEAEQIVDQIPTQALAVIKQFIADFLPDLPANGVNIDMTRLCWYTDSWDNHFVIDHVPEHKNVLVASAGSGHAFKYLPNIGAWVADVLEGKGLDRQLIRSWQWRTRPDQEDRIINELMQGSAGRRSLKKTELSTPRHLKLRQTANL</sequence>
<comment type="caution">
    <text evidence="7">The sequence shown here is derived from an EMBL/GenBank/DDBJ whole genome shotgun (WGS) entry which is preliminary data.</text>
</comment>
<dbReference type="InterPro" id="IPR045170">
    <property type="entry name" value="MTOX"/>
</dbReference>
<dbReference type="EMBL" id="MU404354">
    <property type="protein sequence ID" value="KAI1613146.1"/>
    <property type="molecule type" value="Genomic_DNA"/>
</dbReference>